<protein>
    <recommendedName>
        <fullName evidence="4">DUF2937 domain-containing protein</fullName>
    </recommendedName>
</protein>
<keyword evidence="3" id="KW-1185">Reference proteome</keyword>
<dbReference type="Pfam" id="PF11157">
    <property type="entry name" value="DUF2937"/>
    <property type="match status" value="1"/>
</dbReference>
<dbReference type="Proteomes" id="UP000603352">
    <property type="component" value="Unassembled WGS sequence"/>
</dbReference>
<sequence length="162" mass="17479">MLMGRWLLGRIDRLLGSICALVLGLGAAQAQGFALAYLQRIGGHLDEATRLLGQIRAGVAPYDQVAPVARAALEAAAAARAQALATARDAIAAADPFLRPLEALRHADPEIARATWTDYVVSLPVEPASLAYGLTGMVLAWLVYDGLMALLRWPFRRRMRYG</sequence>
<accession>A0ABQ1IHP0</accession>
<keyword evidence="1" id="KW-0812">Transmembrane</keyword>
<evidence type="ECO:0008006" key="4">
    <source>
        <dbReference type="Google" id="ProtNLM"/>
    </source>
</evidence>
<reference evidence="3" key="1">
    <citation type="journal article" date="2019" name="Int. J. Syst. Evol. Microbiol.">
        <title>The Global Catalogue of Microorganisms (GCM) 10K type strain sequencing project: providing services to taxonomists for standard genome sequencing and annotation.</title>
        <authorList>
            <consortium name="The Broad Institute Genomics Platform"/>
            <consortium name="The Broad Institute Genome Sequencing Center for Infectious Disease"/>
            <person name="Wu L."/>
            <person name="Ma J."/>
        </authorList>
    </citation>
    <scope>NUCLEOTIDE SEQUENCE [LARGE SCALE GENOMIC DNA]</scope>
    <source>
        <strain evidence="3">CGMCC 1.10188</strain>
    </source>
</reference>
<dbReference type="EMBL" id="BMDZ01000024">
    <property type="protein sequence ID" value="GGB41323.1"/>
    <property type="molecule type" value="Genomic_DNA"/>
</dbReference>
<keyword evidence="1" id="KW-1133">Transmembrane helix</keyword>
<evidence type="ECO:0000313" key="2">
    <source>
        <dbReference type="EMBL" id="GGB41323.1"/>
    </source>
</evidence>
<gene>
    <name evidence="2" type="ORF">GCM10011505_23480</name>
</gene>
<dbReference type="InterPro" id="IPR022584">
    <property type="entry name" value="DUF2937"/>
</dbReference>
<evidence type="ECO:0000256" key="1">
    <source>
        <dbReference type="SAM" id="Phobius"/>
    </source>
</evidence>
<feature type="transmembrane region" description="Helical" evidence="1">
    <location>
        <begin position="130"/>
        <end position="151"/>
    </location>
</feature>
<evidence type="ECO:0000313" key="3">
    <source>
        <dbReference type="Proteomes" id="UP000603352"/>
    </source>
</evidence>
<keyword evidence="1" id="KW-0472">Membrane</keyword>
<organism evidence="2 3">
    <name type="scientific">Tistrella bauzanensis</name>
    <dbReference type="NCBI Taxonomy" id="657419"/>
    <lineage>
        <taxon>Bacteria</taxon>
        <taxon>Pseudomonadati</taxon>
        <taxon>Pseudomonadota</taxon>
        <taxon>Alphaproteobacteria</taxon>
        <taxon>Geminicoccales</taxon>
        <taxon>Geminicoccaceae</taxon>
        <taxon>Tistrella</taxon>
    </lineage>
</organism>
<comment type="caution">
    <text evidence="2">The sequence shown here is derived from an EMBL/GenBank/DDBJ whole genome shotgun (WGS) entry which is preliminary data.</text>
</comment>
<name>A0ABQ1IHP0_9PROT</name>
<proteinExistence type="predicted"/>